<dbReference type="EMBL" id="MNCJ02000330">
    <property type="protein sequence ID" value="KAF5763081.1"/>
    <property type="molecule type" value="Genomic_DNA"/>
</dbReference>
<evidence type="ECO:0000313" key="3">
    <source>
        <dbReference type="EMBL" id="OTF93996.1"/>
    </source>
</evidence>
<name>A0A251S564_HELAN</name>
<dbReference type="PANTHER" id="PTHR31672:SF6">
    <property type="entry name" value="F-BOX DOMAIN-CONTAINING PROTEIN"/>
    <property type="match status" value="1"/>
</dbReference>
<keyword evidence="4" id="KW-1185">Reference proteome</keyword>
<dbReference type="OrthoDB" id="5314306at2759"/>
<dbReference type="InterPro" id="IPR011043">
    <property type="entry name" value="Gal_Oxase/kelch_b-propeller"/>
</dbReference>
<sequence length="354" mass="40487">MSYDLCEELIIEIFSRLPSKSLLRFRSVSKSLCACIDSPDFIGLHTLRSPKRVLMIHQFPYEREEHLKNIYTLHAQGQFPNNPYTEIPQIKFPFSFKIIGSCNGIICICGNGDLHLWNPSVRRIVTIHDLSSWCRRYYECISAGVLGFGFDPIINDYKILRITTPTSYIYSMKTRTWRVIASPVTPLITFVKLDQCLFDGALHWVVKRYLTDARDECDYFIMKFGLSLEVFSTIELPEPSWETSVVTIIKGCLGVISSDNRDRSWIWVRREDNNTDSWCVAYKLDTNPFKGASRVFQITPNDELLYNVHCNGIRVYNLGTKGLSTLVASSEPSTSLVDMDVCVENLGLLDKGNT</sequence>
<dbReference type="InParanoid" id="A0A251S564"/>
<dbReference type="NCBIfam" id="TIGR01640">
    <property type="entry name" value="F_box_assoc_1"/>
    <property type="match status" value="1"/>
</dbReference>
<dbReference type="InterPro" id="IPR017451">
    <property type="entry name" value="F-box-assoc_interact_dom"/>
</dbReference>
<reference evidence="2 4" key="1">
    <citation type="journal article" date="2017" name="Nature">
        <title>The sunflower genome provides insights into oil metabolism, flowering and Asterid evolution.</title>
        <authorList>
            <person name="Badouin H."/>
            <person name="Gouzy J."/>
            <person name="Grassa C.J."/>
            <person name="Murat F."/>
            <person name="Staton S.E."/>
            <person name="Cottret L."/>
            <person name="Lelandais-Briere C."/>
            <person name="Owens G.L."/>
            <person name="Carrere S."/>
            <person name="Mayjonade B."/>
            <person name="Legrand L."/>
            <person name="Gill N."/>
            <person name="Kane N.C."/>
            <person name="Bowers J.E."/>
            <person name="Hubner S."/>
            <person name="Bellec A."/>
            <person name="Berard A."/>
            <person name="Berges H."/>
            <person name="Blanchet N."/>
            <person name="Boniface M.C."/>
            <person name="Brunel D."/>
            <person name="Catrice O."/>
            <person name="Chaidir N."/>
            <person name="Claudel C."/>
            <person name="Donnadieu C."/>
            <person name="Faraut T."/>
            <person name="Fievet G."/>
            <person name="Helmstetter N."/>
            <person name="King M."/>
            <person name="Knapp S.J."/>
            <person name="Lai Z."/>
            <person name="Le Paslier M.C."/>
            <person name="Lippi Y."/>
            <person name="Lorenzon L."/>
            <person name="Mandel J.R."/>
            <person name="Marage G."/>
            <person name="Marchand G."/>
            <person name="Marquand E."/>
            <person name="Bret-Mestries E."/>
            <person name="Morien E."/>
            <person name="Nambeesan S."/>
            <person name="Nguyen T."/>
            <person name="Pegot-Espagnet P."/>
            <person name="Pouilly N."/>
            <person name="Raftis F."/>
            <person name="Sallet E."/>
            <person name="Schiex T."/>
            <person name="Thomas J."/>
            <person name="Vandecasteele C."/>
            <person name="Vares D."/>
            <person name="Vear F."/>
            <person name="Vautrin S."/>
            <person name="Crespi M."/>
            <person name="Mangin B."/>
            <person name="Burke J.M."/>
            <person name="Salse J."/>
            <person name="Munos S."/>
            <person name="Vincourt P."/>
            <person name="Rieseberg L.H."/>
            <person name="Langlade N.B."/>
        </authorList>
    </citation>
    <scope>NUCLEOTIDE SEQUENCE [LARGE SCALE GENOMIC DNA]</scope>
    <source>
        <strain evidence="4">cv. SF193</strain>
        <tissue evidence="2">Leaves</tissue>
    </source>
</reference>
<dbReference type="InterPro" id="IPR050796">
    <property type="entry name" value="SCF_F-box_component"/>
</dbReference>
<dbReference type="PANTHER" id="PTHR31672">
    <property type="entry name" value="BNACNNG10540D PROTEIN"/>
    <property type="match status" value="1"/>
</dbReference>
<protein>
    <submittedName>
        <fullName evidence="2">F-box domain, galactose oxidase/kelch, beta-propeller, F-box associated interaction</fullName>
    </submittedName>
    <submittedName>
        <fullName evidence="3">Putative F-box domain-containing protein</fullName>
    </submittedName>
</protein>
<dbReference type="Gramene" id="mRNA:HanXRQr2_Chr15g0676171">
    <property type="protein sequence ID" value="CDS:HanXRQr2_Chr15g0676171.1"/>
    <property type="gene ID" value="HanXRQr2_Chr15g0676171"/>
</dbReference>
<organism evidence="3 4">
    <name type="scientific">Helianthus annuus</name>
    <name type="common">Common sunflower</name>
    <dbReference type="NCBI Taxonomy" id="4232"/>
    <lineage>
        <taxon>Eukaryota</taxon>
        <taxon>Viridiplantae</taxon>
        <taxon>Streptophyta</taxon>
        <taxon>Embryophyta</taxon>
        <taxon>Tracheophyta</taxon>
        <taxon>Spermatophyta</taxon>
        <taxon>Magnoliopsida</taxon>
        <taxon>eudicotyledons</taxon>
        <taxon>Gunneridae</taxon>
        <taxon>Pentapetalae</taxon>
        <taxon>asterids</taxon>
        <taxon>campanulids</taxon>
        <taxon>Asterales</taxon>
        <taxon>Asteraceae</taxon>
        <taxon>Asteroideae</taxon>
        <taxon>Heliantheae alliance</taxon>
        <taxon>Heliantheae</taxon>
        <taxon>Helianthus</taxon>
    </lineage>
</organism>
<proteinExistence type="predicted"/>
<dbReference type="InterPro" id="IPR013187">
    <property type="entry name" value="F-box-assoc_dom_typ3"/>
</dbReference>
<dbReference type="SUPFAM" id="SSF50965">
    <property type="entry name" value="Galactose oxidase, central domain"/>
    <property type="match status" value="1"/>
</dbReference>
<dbReference type="InterPro" id="IPR001810">
    <property type="entry name" value="F-box_dom"/>
</dbReference>
<accession>A0A251S564</accession>
<gene>
    <name evidence="3" type="ORF">HannXRQ_Chr15g0467311</name>
    <name evidence="2" type="ORF">HanXRQr2_Chr15g0676171</name>
</gene>
<feature type="domain" description="F-box" evidence="1">
    <location>
        <begin position="5"/>
        <end position="45"/>
    </location>
</feature>
<reference evidence="2" key="3">
    <citation type="submission" date="2020-06" db="EMBL/GenBank/DDBJ databases">
        <title>Helianthus annuus Genome sequencing and assembly Release 2.</title>
        <authorList>
            <person name="Gouzy J."/>
            <person name="Langlade N."/>
            <person name="Munos S."/>
        </authorList>
    </citation>
    <scope>NUCLEOTIDE SEQUENCE</scope>
    <source>
        <tissue evidence="2">Leaves</tissue>
    </source>
</reference>
<dbReference type="AlphaFoldDB" id="A0A251S564"/>
<dbReference type="Pfam" id="PF08268">
    <property type="entry name" value="FBA_3"/>
    <property type="match status" value="1"/>
</dbReference>
<dbReference type="SMART" id="SM00256">
    <property type="entry name" value="FBOX"/>
    <property type="match status" value="1"/>
</dbReference>
<dbReference type="EMBL" id="CM007904">
    <property type="protein sequence ID" value="OTF93996.1"/>
    <property type="molecule type" value="Genomic_DNA"/>
</dbReference>
<dbReference type="Gene3D" id="1.20.1280.50">
    <property type="match status" value="1"/>
</dbReference>
<dbReference type="SUPFAM" id="SSF81383">
    <property type="entry name" value="F-box domain"/>
    <property type="match status" value="1"/>
</dbReference>
<reference evidence="3" key="2">
    <citation type="submission" date="2017-02" db="EMBL/GenBank/DDBJ databases">
        <title>Sunflower complete genome.</title>
        <authorList>
            <person name="Langlade N."/>
            <person name="Munos S."/>
        </authorList>
    </citation>
    <scope>NUCLEOTIDE SEQUENCE [LARGE SCALE GENOMIC DNA]</scope>
    <source>
        <tissue evidence="3">Leaves</tissue>
    </source>
</reference>
<dbReference type="Pfam" id="PF00646">
    <property type="entry name" value="F-box"/>
    <property type="match status" value="1"/>
</dbReference>
<evidence type="ECO:0000259" key="1">
    <source>
        <dbReference type="SMART" id="SM00256"/>
    </source>
</evidence>
<dbReference type="InterPro" id="IPR036047">
    <property type="entry name" value="F-box-like_dom_sf"/>
</dbReference>
<evidence type="ECO:0000313" key="2">
    <source>
        <dbReference type="EMBL" id="KAF5763081.1"/>
    </source>
</evidence>
<dbReference type="FunCoup" id="A0A251S564">
    <property type="interactions" value="461"/>
</dbReference>
<evidence type="ECO:0000313" key="4">
    <source>
        <dbReference type="Proteomes" id="UP000215914"/>
    </source>
</evidence>
<dbReference type="Proteomes" id="UP000215914">
    <property type="component" value="Chromosome 15"/>
</dbReference>